<dbReference type="PRINTS" id="PR00318">
    <property type="entry name" value="GPROTEINA"/>
</dbReference>
<sequence length="462" mass="50869">MKSSHDALAAPLAIPADGLAEKSFPDPRNRSCSTSSSTNSVDATMTSGSVNGDSTPATSPIFVSHTPLSPISNGDTGRRSSSRSTTSTLKSESSASTSNGNRKKSTAGISIMPSSGSRKAREVSAAIDKGIDADRVRMIQEQDDPRLLILGSGDSGKTTLLKQMRLFYGEGFSRDEVEMYRKLLLENIVSCMSAYLSLCDRLGLVITHQAEKSHFTSYSHNGRDSLPAELISVIATLWKEKAVQSVVPLGPKYHIQDTASYFLSRAEVFGKLGYVPTNEDILHIRAPTLAVSETVFKIGIHHYRLFDVGGQRGLRKQWAPFFDNCHSVLFVTSIAGYDQTLQEESEVKVNRLHDAIELFGGVVNNRLLARAEMLLFLNKKDVFEEKLKTLAFSKYFPRYAGANDPESIARYIAAMFKAQRRNPDRKIMIHRTCCTDTRNMEMVVARLIEGLTKSALSRIGAL</sequence>
<gene>
    <name evidence="6" type="ORF">BASA50_002018</name>
</gene>
<accession>A0ABQ8FMI8</accession>
<dbReference type="Gene3D" id="3.40.50.300">
    <property type="entry name" value="P-loop containing nucleotide triphosphate hydrolases"/>
    <property type="match status" value="1"/>
</dbReference>
<dbReference type="EMBL" id="JAFCIX010000026">
    <property type="protein sequence ID" value="KAH6600850.1"/>
    <property type="molecule type" value="Genomic_DNA"/>
</dbReference>
<dbReference type="PANTHER" id="PTHR10218">
    <property type="entry name" value="GTP-BINDING PROTEIN ALPHA SUBUNIT"/>
    <property type="match status" value="1"/>
</dbReference>
<feature type="compositionally biased region" description="Low complexity" evidence="5">
    <location>
        <begin position="1"/>
        <end position="18"/>
    </location>
</feature>
<dbReference type="InterPro" id="IPR001019">
    <property type="entry name" value="Gprotein_alpha_su"/>
</dbReference>
<feature type="compositionally biased region" description="Polar residues" evidence="5">
    <location>
        <begin position="66"/>
        <end position="75"/>
    </location>
</feature>
<name>A0ABQ8FMI8_9FUNG</name>
<dbReference type="PANTHER" id="PTHR10218:SF302">
    <property type="entry name" value="GUANINE NUCLEOTIDE-BINDING PROTEIN ALPHA-5 SUBUNIT"/>
    <property type="match status" value="1"/>
</dbReference>
<reference evidence="6 7" key="1">
    <citation type="submission" date="2021-02" db="EMBL/GenBank/DDBJ databases">
        <title>Variation within the Batrachochytrium salamandrivorans European outbreak.</title>
        <authorList>
            <person name="Kelly M."/>
            <person name="Pasmans F."/>
            <person name="Shea T.P."/>
            <person name="Munoz J.F."/>
            <person name="Carranza S."/>
            <person name="Cuomo C.A."/>
            <person name="Martel A."/>
        </authorList>
    </citation>
    <scope>NUCLEOTIDE SEQUENCE [LARGE SCALE GENOMIC DNA]</scope>
    <source>
        <strain evidence="6 7">AMFP18/2</strain>
    </source>
</reference>
<feature type="compositionally biased region" description="Basic and acidic residues" evidence="5">
    <location>
        <begin position="19"/>
        <end position="29"/>
    </location>
</feature>
<proteinExistence type="predicted"/>
<dbReference type="PROSITE" id="PS51882">
    <property type="entry name" value="G_ALPHA"/>
    <property type="match status" value="1"/>
</dbReference>
<evidence type="ECO:0000256" key="1">
    <source>
        <dbReference type="ARBA" id="ARBA00022723"/>
    </source>
</evidence>
<evidence type="ECO:0000256" key="5">
    <source>
        <dbReference type="SAM" id="MobiDB-lite"/>
    </source>
</evidence>
<feature type="region of interest" description="Disordered" evidence="5">
    <location>
        <begin position="1"/>
        <end position="121"/>
    </location>
</feature>
<keyword evidence="2" id="KW-0547">Nucleotide-binding</keyword>
<evidence type="ECO:0000256" key="3">
    <source>
        <dbReference type="ARBA" id="ARBA00023134"/>
    </source>
</evidence>
<dbReference type="Proteomes" id="UP001648503">
    <property type="component" value="Unassembled WGS sequence"/>
</dbReference>
<feature type="compositionally biased region" description="Low complexity" evidence="5">
    <location>
        <begin position="30"/>
        <end position="40"/>
    </location>
</feature>
<keyword evidence="3" id="KW-0342">GTP-binding</keyword>
<dbReference type="SUPFAM" id="SSF52540">
    <property type="entry name" value="P-loop containing nucleoside triphosphate hydrolases"/>
    <property type="match status" value="1"/>
</dbReference>
<evidence type="ECO:0000313" key="7">
    <source>
        <dbReference type="Proteomes" id="UP001648503"/>
    </source>
</evidence>
<keyword evidence="1" id="KW-0479">Metal-binding</keyword>
<comment type="caution">
    <text evidence="6">The sequence shown here is derived from an EMBL/GenBank/DDBJ whole genome shotgun (WGS) entry which is preliminary data.</text>
</comment>
<protein>
    <submittedName>
        <fullName evidence="6">Uncharacterized protein</fullName>
    </submittedName>
</protein>
<evidence type="ECO:0000256" key="2">
    <source>
        <dbReference type="ARBA" id="ARBA00022741"/>
    </source>
</evidence>
<dbReference type="Gene3D" id="1.10.400.10">
    <property type="entry name" value="GI Alpha 1, domain 2-like"/>
    <property type="match status" value="1"/>
</dbReference>
<keyword evidence="7" id="KW-1185">Reference proteome</keyword>
<dbReference type="SUPFAM" id="SSF47895">
    <property type="entry name" value="Transducin (alpha subunit), insertion domain"/>
    <property type="match status" value="1"/>
</dbReference>
<dbReference type="InterPro" id="IPR027417">
    <property type="entry name" value="P-loop_NTPase"/>
</dbReference>
<keyword evidence="4" id="KW-0807">Transducer</keyword>
<feature type="compositionally biased region" description="Low complexity" evidence="5">
    <location>
        <begin position="82"/>
        <end position="98"/>
    </location>
</feature>
<evidence type="ECO:0000256" key="4">
    <source>
        <dbReference type="ARBA" id="ARBA00023224"/>
    </source>
</evidence>
<dbReference type="CDD" id="cd00066">
    <property type="entry name" value="G-alpha"/>
    <property type="match status" value="1"/>
</dbReference>
<organism evidence="6 7">
    <name type="scientific">Batrachochytrium salamandrivorans</name>
    <dbReference type="NCBI Taxonomy" id="1357716"/>
    <lineage>
        <taxon>Eukaryota</taxon>
        <taxon>Fungi</taxon>
        <taxon>Fungi incertae sedis</taxon>
        <taxon>Chytridiomycota</taxon>
        <taxon>Chytridiomycota incertae sedis</taxon>
        <taxon>Chytridiomycetes</taxon>
        <taxon>Rhizophydiales</taxon>
        <taxon>Rhizophydiales incertae sedis</taxon>
        <taxon>Batrachochytrium</taxon>
    </lineage>
</organism>
<dbReference type="Pfam" id="PF00503">
    <property type="entry name" value="G-alpha"/>
    <property type="match status" value="1"/>
</dbReference>
<dbReference type="InterPro" id="IPR011025">
    <property type="entry name" value="GproteinA_insert"/>
</dbReference>
<feature type="compositionally biased region" description="Polar residues" evidence="5">
    <location>
        <begin position="41"/>
        <end position="58"/>
    </location>
</feature>
<dbReference type="SMART" id="SM00275">
    <property type="entry name" value="G_alpha"/>
    <property type="match status" value="1"/>
</dbReference>
<evidence type="ECO:0000313" key="6">
    <source>
        <dbReference type="EMBL" id="KAH6600850.1"/>
    </source>
</evidence>